<keyword evidence="1" id="KW-0963">Cytoplasm</keyword>
<feature type="domain" description="HTH araC/xylS-type" evidence="5">
    <location>
        <begin position="190"/>
        <end position="288"/>
    </location>
</feature>
<keyword evidence="3" id="KW-0238">DNA-binding</keyword>
<dbReference type="PROSITE" id="PS01124">
    <property type="entry name" value="HTH_ARAC_FAMILY_2"/>
    <property type="match status" value="1"/>
</dbReference>
<dbReference type="PANTHER" id="PTHR46796:SF13">
    <property type="entry name" value="HTH-TYPE TRANSCRIPTIONAL ACTIVATOR RHAS"/>
    <property type="match status" value="1"/>
</dbReference>
<accession>A0A0F5LFN5</accession>
<dbReference type="PANTHER" id="PTHR46796">
    <property type="entry name" value="HTH-TYPE TRANSCRIPTIONAL ACTIVATOR RHAS-RELATED"/>
    <property type="match status" value="1"/>
</dbReference>
<evidence type="ECO:0000256" key="4">
    <source>
        <dbReference type="ARBA" id="ARBA00023163"/>
    </source>
</evidence>
<protein>
    <submittedName>
        <fullName evidence="6">AraC family transcriptional regulator</fullName>
    </submittedName>
</protein>
<evidence type="ECO:0000313" key="6">
    <source>
        <dbReference type="EMBL" id="KKB80402.1"/>
    </source>
</evidence>
<dbReference type="GO" id="GO:0043565">
    <property type="term" value="F:sequence-specific DNA binding"/>
    <property type="evidence" value="ECO:0007669"/>
    <property type="project" value="InterPro"/>
</dbReference>
<dbReference type="InterPro" id="IPR037923">
    <property type="entry name" value="HTH-like"/>
</dbReference>
<dbReference type="InterPro" id="IPR050204">
    <property type="entry name" value="AraC_XylS_family_regulators"/>
</dbReference>
<dbReference type="Proteomes" id="UP000033514">
    <property type="component" value="Unassembled WGS sequence"/>
</dbReference>
<dbReference type="RefSeq" id="WP_046142465.1">
    <property type="nucleotide sequence ID" value="NZ_LAJG01000014.1"/>
</dbReference>
<evidence type="ECO:0000313" key="7">
    <source>
        <dbReference type="Proteomes" id="UP000033514"/>
    </source>
</evidence>
<proteinExistence type="predicted"/>
<dbReference type="Pfam" id="PF02311">
    <property type="entry name" value="AraC_binding"/>
    <property type="match status" value="1"/>
</dbReference>
<evidence type="ECO:0000256" key="1">
    <source>
        <dbReference type="ARBA" id="ARBA00022490"/>
    </source>
</evidence>
<dbReference type="OrthoDB" id="9816011at2"/>
<reference evidence="6 7" key="1">
    <citation type="submission" date="2015-03" db="EMBL/GenBank/DDBJ databases">
        <authorList>
            <person name="Hassan Y.I."/>
            <person name="Lepp D."/>
            <person name="Zhou T."/>
        </authorList>
    </citation>
    <scope>NUCLEOTIDE SEQUENCE [LARGE SCALE GENOMIC DNA]</scope>
    <source>
        <strain evidence="6 7">GH2-10</strain>
    </source>
</reference>
<evidence type="ECO:0000259" key="5">
    <source>
        <dbReference type="PROSITE" id="PS01124"/>
    </source>
</evidence>
<dbReference type="InterPro" id="IPR018060">
    <property type="entry name" value="HTH_AraC"/>
</dbReference>
<dbReference type="CDD" id="cd02208">
    <property type="entry name" value="cupin_RmlC-like"/>
    <property type="match status" value="1"/>
</dbReference>
<dbReference type="InterPro" id="IPR014710">
    <property type="entry name" value="RmlC-like_jellyroll"/>
</dbReference>
<gene>
    <name evidence="6" type="ORF">VW35_08490</name>
</gene>
<dbReference type="GO" id="GO:0003700">
    <property type="term" value="F:DNA-binding transcription factor activity"/>
    <property type="evidence" value="ECO:0007669"/>
    <property type="project" value="InterPro"/>
</dbReference>
<organism evidence="6 7">
    <name type="scientific">Devosia soli</name>
    <dbReference type="NCBI Taxonomy" id="361041"/>
    <lineage>
        <taxon>Bacteria</taxon>
        <taxon>Pseudomonadati</taxon>
        <taxon>Pseudomonadota</taxon>
        <taxon>Alphaproteobacteria</taxon>
        <taxon>Hyphomicrobiales</taxon>
        <taxon>Devosiaceae</taxon>
        <taxon>Devosia</taxon>
    </lineage>
</organism>
<dbReference type="Gene3D" id="2.60.120.10">
    <property type="entry name" value="Jelly Rolls"/>
    <property type="match status" value="1"/>
</dbReference>
<dbReference type="AlphaFoldDB" id="A0A0F5LFN5"/>
<sequence>MKETDYFTYLPDSAVCEALGCTAFSTGYTRIPPGSVYPPVRHPDDHHFIWEKGRTLQAYQFALISEGRGQLQSSPDPTKVHEVSSGDIILMFPGVWHRFGPDPETGWVESWIECRGPAFDRVFTMGLMPIEAPVWHAGSEAEAIFCRVHELAQEDAILHQPTLSVLGLHLLAQLCQSRGIAEQGRVRLVEQARRALMETSGDAPALESIARDLGLSYSTLRRLFREHTGISLKQYQTDVRIRRACELLRNSDRSIKAISGYLGYSSPFHFSAQFRKSTGLAPSEWRARNRPESY</sequence>
<keyword evidence="4" id="KW-0804">Transcription</keyword>
<dbReference type="InterPro" id="IPR003313">
    <property type="entry name" value="AraC-bd"/>
</dbReference>
<evidence type="ECO:0000256" key="3">
    <source>
        <dbReference type="ARBA" id="ARBA00023125"/>
    </source>
</evidence>
<dbReference type="PATRIC" id="fig|361041.3.peg.1044"/>
<dbReference type="Pfam" id="PF12833">
    <property type="entry name" value="HTH_18"/>
    <property type="match status" value="1"/>
</dbReference>
<keyword evidence="7" id="KW-1185">Reference proteome</keyword>
<dbReference type="Gene3D" id="1.10.10.60">
    <property type="entry name" value="Homeodomain-like"/>
    <property type="match status" value="2"/>
</dbReference>
<name>A0A0F5LFN5_9HYPH</name>
<evidence type="ECO:0000256" key="2">
    <source>
        <dbReference type="ARBA" id="ARBA00023015"/>
    </source>
</evidence>
<dbReference type="SMART" id="SM00342">
    <property type="entry name" value="HTH_ARAC"/>
    <property type="match status" value="1"/>
</dbReference>
<dbReference type="InterPro" id="IPR009057">
    <property type="entry name" value="Homeodomain-like_sf"/>
</dbReference>
<dbReference type="SUPFAM" id="SSF51215">
    <property type="entry name" value="Regulatory protein AraC"/>
    <property type="match status" value="1"/>
</dbReference>
<comment type="caution">
    <text evidence="6">The sequence shown here is derived from an EMBL/GenBank/DDBJ whole genome shotgun (WGS) entry which is preliminary data.</text>
</comment>
<dbReference type="STRING" id="361041.VW35_08490"/>
<dbReference type="SUPFAM" id="SSF46689">
    <property type="entry name" value="Homeodomain-like"/>
    <property type="match status" value="2"/>
</dbReference>
<keyword evidence="2" id="KW-0805">Transcription regulation</keyword>
<dbReference type="EMBL" id="LAJG01000014">
    <property type="protein sequence ID" value="KKB80402.1"/>
    <property type="molecule type" value="Genomic_DNA"/>
</dbReference>